<comment type="subcellular location">
    <subcellularLocation>
        <location evidence="1">Cell outer membrane</location>
    </subcellularLocation>
</comment>
<evidence type="ECO:0000256" key="9">
    <source>
        <dbReference type="SAM" id="MobiDB-lite"/>
    </source>
</evidence>
<evidence type="ECO:0000256" key="2">
    <source>
        <dbReference type="ARBA" id="ARBA00007613"/>
    </source>
</evidence>
<comment type="caution">
    <text evidence="11">The sequence shown here is derived from an EMBL/GenBank/DDBJ whole genome shotgun (WGS) entry which is preliminary data.</text>
</comment>
<keyword evidence="8" id="KW-0175">Coiled coil</keyword>
<evidence type="ECO:0000313" key="11">
    <source>
        <dbReference type="EMBL" id="MEX5285655.1"/>
    </source>
</evidence>
<dbReference type="SUPFAM" id="SSF56954">
    <property type="entry name" value="Outer membrane efflux proteins (OEP)"/>
    <property type="match status" value="1"/>
</dbReference>
<dbReference type="InterPro" id="IPR051906">
    <property type="entry name" value="TolC-like"/>
</dbReference>
<accession>A0ABV3X770</accession>
<dbReference type="PANTHER" id="PTHR30026:SF21">
    <property type="entry name" value="SLR1270 PROTEIN"/>
    <property type="match status" value="1"/>
</dbReference>
<name>A0ABV3X770_9FIRM</name>
<evidence type="ECO:0000256" key="8">
    <source>
        <dbReference type="SAM" id="Coils"/>
    </source>
</evidence>
<protein>
    <submittedName>
        <fullName evidence="11">TolC family protein</fullName>
    </submittedName>
</protein>
<feature type="compositionally biased region" description="Low complexity" evidence="9">
    <location>
        <begin position="552"/>
        <end position="563"/>
    </location>
</feature>
<proteinExistence type="inferred from homology"/>
<feature type="compositionally biased region" description="Gly residues" evidence="9">
    <location>
        <begin position="564"/>
        <end position="581"/>
    </location>
</feature>
<reference evidence="11 12" key="1">
    <citation type="submission" date="2023-04" db="EMBL/GenBank/DDBJ databases">
        <title>Genome Sequence of Selenomonas sputigena ATCC 33150.</title>
        <authorList>
            <person name="Miller D.P."/>
            <person name="Anvari S."/>
            <person name="Polson S.W."/>
            <person name="Macdonald M."/>
            <person name="Mcdowell J.V."/>
        </authorList>
    </citation>
    <scope>NUCLEOTIDE SEQUENCE [LARGE SCALE GENOMIC DNA]</scope>
    <source>
        <strain evidence="11 12">ATCC 33150</strain>
    </source>
</reference>
<feature type="signal peptide" evidence="10">
    <location>
        <begin position="1"/>
        <end position="26"/>
    </location>
</feature>
<feature type="compositionally biased region" description="Low complexity" evidence="9">
    <location>
        <begin position="529"/>
        <end position="544"/>
    </location>
</feature>
<keyword evidence="10" id="KW-0732">Signal</keyword>
<dbReference type="InterPro" id="IPR003423">
    <property type="entry name" value="OMP_efflux"/>
</dbReference>
<evidence type="ECO:0000256" key="5">
    <source>
        <dbReference type="ARBA" id="ARBA00022692"/>
    </source>
</evidence>
<sequence length="581" mass="62281">MKRWRKEPLAILLAGAFFCSSASVGAAADLSLAKAIELALAQNTELKLTRKAEETAEAALRQARGARGVSVDASGGYSYGRTWGDRGDATNSGVNAALKGGLSLWDGGKASGNIDMSKIDILKAHLRTARQQEELRLSVVQAYYNALQARKTVGVNQESVNNYQAHLTNVEQLFSAGSKARMDVLRASVELSNARQTLIKSENEYEVMLAKLRNIINMDRTEPLNLTDDAVYAPFGRDLAGCLLFGAGNRKDILADIYDIAKKEIDIDVVKADYEPQLDLNISASASKDFEPSSSDSRGVTAGLNLNWNIFDSGRKDARIEAAQTALDTARLQLEKDKDDVDYAIREAYFSMKEAEKRLDSTQDAVNKAKEDYYIAREKYRAGEGIMLDIIDAQLALSTAELNHISAQYDYARYQAQLENAMGVELTESEQRAADDMDVTPLTIAGVGRKAAVRAYEAEMAAVKRKEAERADEVIPYAGNQEERGKKAERMNEENRVAVEKQEASQTGAKPHQAADTAGTASAKTEAVSGTGSASAKNGSASSRKGSDEASRAAAEAGKASGKTAGGAAGSAGSGVEGGAE</sequence>
<dbReference type="Proteomes" id="UP001559623">
    <property type="component" value="Unassembled WGS sequence"/>
</dbReference>
<feature type="compositionally biased region" description="Basic and acidic residues" evidence="9">
    <location>
        <begin position="481"/>
        <end position="503"/>
    </location>
</feature>
<evidence type="ECO:0000256" key="7">
    <source>
        <dbReference type="ARBA" id="ARBA00023237"/>
    </source>
</evidence>
<evidence type="ECO:0000313" key="12">
    <source>
        <dbReference type="Proteomes" id="UP001559623"/>
    </source>
</evidence>
<evidence type="ECO:0000256" key="1">
    <source>
        <dbReference type="ARBA" id="ARBA00004442"/>
    </source>
</evidence>
<dbReference type="EMBL" id="JARVLH010000005">
    <property type="protein sequence ID" value="MEX5285655.1"/>
    <property type="molecule type" value="Genomic_DNA"/>
</dbReference>
<dbReference type="Gene3D" id="1.20.1600.10">
    <property type="entry name" value="Outer membrane efflux proteins (OEP)"/>
    <property type="match status" value="1"/>
</dbReference>
<dbReference type="Pfam" id="PF02321">
    <property type="entry name" value="OEP"/>
    <property type="match status" value="2"/>
</dbReference>
<keyword evidence="3" id="KW-0813">Transport</keyword>
<dbReference type="PANTHER" id="PTHR30026">
    <property type="entry name" value="OUTER MEMBRANE PROTEIN TOLC"/>
    <property type="match status" value="1"/>
</dbReference>
<comment type="similarity">
    <text evidence="2">Belongs to the outer membrane factor (OMF) (TC 1.B.17) family.</text>
</comment>
<keyword evidence="6" id="KW-0472">Membrane</keyword>
<dbReference type="RefSeq" id="WP_368847382.1">
    <property type="nucleotide sequence ID" value="NZ_CP194411.1"/>
</dbReference>
<gene>
    <name evidence="11" type="ORF">QCO44_08415</name>
</gene>
<feature type="region of interest" description="Disordered" evidence="9">
    <location>
        <begin position="474"/>
        <end position="581"/>
    </location>
</feature>
<feature type="coiled-coil region" evidence="8">
    <location>
        <begin position="320"/>
        <end position="372"/>
    </location>
</feature>
<evidence type="ECO:0000256" key="6">
    <source>
        <dbReference type="ARBA" id="ARBA00023136"/>
    </source>
</evidence>
<evidence type="ECO:0000256" key="3">
    <source>
        <dbReference type="ARBA" id="ARBA00022448"/>
    </source>
</evidence>
<keyword evidence="12" id="KW-1185">Reference proteome</keyword>
<keyword evidence="4" id="KW-1134">Transmembrane beta strand</keyword>
<evidence type="ECO:0000256" key="4">
    <source>
        <dbReference type="ARBA" id="ARBA00022452"/>
    </source>
</evidence>
<organism evidence="11 12">
    <name type="scientific">Selenomonas sputigena</name>
    <dbReference type="NCBI Taxonomy" id="69823"/>
    <lineage>
        <taxon>Bacteria</taxon>
        <taxon>Bacillati</taxon>
        <taxon>Bacillota</taxon>
        <taxon>Negativicutes</taxon>
        <taxon>Selenomonadales</taxon>
        <taxon>Selenomonadaceae</taxon>
        <taxon>Selenomonas</taxon>
    </lineage>
</organism>
<keyword evidence="7" id="KW-0998">Cell outer membrane</keyword>
<keyword evidence="5" id="KW-0812">Transmembrane</keyword>
<feature type="chain" id="PRO_5046789930" evidence="10">
    <location>
        <begin position="27"/>
        <end position="581"/>
    </location>
</feature>
<evidence type="ECO:0000256" key="10">
    <source>
        <dbReference type="SAM" id="SignalP"/>
    </source>
</evidence>